<evidence type="ECO:0000313" key="3">
    <source>
        <dbReference type="Proteomes" id="UP001497623"/>
    </source>
</evidence>
<gene>
    <name evidence="2" type="ORF">MNOR_LOCUS10635</name>
</gene>
<reference evidence="2 3" key="1">
    <citation type="submission" date="2024-05" db="EMBL/GenBank/DDBJ databases">
        <authorList>
            <person name="Wallberg A."/>
        </authorList>
    </citation>
    <scope>NUCLEOTIDE SEQUENCE [LARGE SCALE GENOMIC DNA]</scope>
</reference>
<comment type="caution">
    <text evidence="2">The sequence shown here is derived from an EMBL/GenBank/DDBJ whole genome shotgun (WGS) entry which is preliminary data.</text>
</comment>
<dbReference type="EMBL" id="CAXKWB010005427">
    <property type="protein sequence ID" value="CAL4078384.1"/>
    <property type="molecule type" value="Genomic_DNA"/>
</dbReference>
<keyword evidence="1" id="KW-0732">Signal</keyword>
<protein>
    <submittedName>
        <fullName evidence="2">Uncharacterized protein</fullName>
    </submittedName>
</protein>
<dbReference type="Proteomes" id="UP001497623">
    <property type="component" value="Unassembled WGS sequence"/>
</dbReference>
<evidence type="ECO:0000313" key="2">
    <source>
        <dbReference type="EMBL" id="CAL4078384.1"/>
    </source>
</evidence>
<feature type="signal peptide" evidence="1">
    <location>
        <begin position="1"/>
        <end position="26"/>
    </location>
</feature>
<feature type="chain" id="PRO_5043662859" evidence="1">
    <location>
        <begin position="27"/>
        <end position="427"/>
    </location>
</feature>
<organism evidence="2 3">
    <name type="scientific">Meganyctiphanes norvegica</name>
    <name type="common">Northern krill</name>
    <name type="synonym">Thysanopoda norvegica</name>
    <dbReference type="NCBI Taxonomy" id="48144"/>
    <lineage>
        <taxon>Eukaryota</taxon>
        <taxon>Metazoa</taxon>
        <taxon>Ecdysozoa</taxon>
        <taxon>Arthropoda</taxon>
        <taxon>Crustacea</taxon>
        <taxon>Multicrustacea</taxon>
        <taxon>Malacostraca</taxon>
        <taxon>Eumalacostraca</taxon>
        <taxon>Eucarida</taxon>
        <taxon>Euphausiacea</taxon>
        <taxon>Euphausiidae</taxon>
        <taxon>Meganyctiphanes</taxon>
    </lineage>
</organism>
<keyword evidence="3" id="KW-1185">Reference proteome</keyword>
<proteinExistence type="predicted"/>
<name>A0AAV2QET7_MEGNR</name>
<sequence>MRHFFQIVTATSILIVIILLQMLALSYPPSYHDSSKQQMSHRGHHQMSFTKDCNCKSLFTIGACGIDKLEDVMPFDTGWKTALSGLNAARKYANMEMMPHLATLARYLPQLFTLNVTLEDDDRFSLNLNTTPSRSMTKLPFVSCNIHQYTSDEVDRCTKEYKRLTGEPLRVAFVGDSRIRNTMQQMIRKLHAKVALKAGNEDIDMDLSTFLDTKVKLNLPIRGDAIELRLHWSAYLDEVRVVDQLDPRVAHQGARDLLEAWVYGNFTEKDGPPPHLIYMSNGLWETNMNDDDVAVEESMTTMKTMRPLLNKLSRMSQILWHMHGPFKDWIAIRNKPTYALDMMNRMSWKYLRDTNIWLWDTRTVLTLKERTECQALHEANLTRKVPWYWGCSDFQHAGMDVEDATGNMIWNLACNKILNFSPDKCCS</sequence>
<dbReference type="AlphaFoldDB" id="A0AAV2QET7"/>
<evidence type="ECO:0000256" key="1">
    <source>
        <dbReference type="SAM" id="SignalP"/>
    </source>
</evidence>
<accession>A0AAV2QET7</accession>